<dbReference type="AlphaFoldDB" id="A0A2T7NIM7"/>
<keyword evidence="3 8" id="KW-0812">Transmembrane</keyword>
<dbReference type="CDD" id="cd00637">
    <property type="entry name" value="7tm_classA_rhodopsin-like"/>
    <property type="match status" value="1"/>
</dbReference>
<dbReference type="Pfam" id="PF00001">
    <property type="entry name" value="7tm_1"/>
    <property type="match status" value="1"/>
</dbReference>
<feature type="region of interest" description="Disordered" evidence="7">
    <location>
        <begin position="464"/>
        <end position="497"/>
    </location>
</feature>
<evidence type="ECO:0000256" key="2">
    <source>
        <dbReference type="ARBA" id="ARBA00022475"/>
    </source>
</evidence>
<evidence type="ECO:0000256" key="7">
    <source>
        <dbReference type="SAM" id="MobiDB-lite"/>
    </source>
</evidence>
<organism evidence="10 11">
    <name type="scientific">Pomacea canaliculata</name>
    <name type="common">Golden apple snail</name>
    <dbReference type="NCBI Taxonomy" id="400727"/>
    <lineage>
        <taxon>Eukaryota</taxon>
        <taxon>Metazoa</taxon>
        <taxon>Spiralia</taxon>
        <taxon>Lophotrochozoa</taxon>
        <taxon>Mollusca</taxon>
        <taxon>Gastropoda</taxon>
        <taxon>Caenogastropoda</taxon>
        <taxon>Architaenioglossa</taxon>
        <taxon>Ampullarioidea</taxon>
        <taxon>Ampullariidae</taxon>
        <taxon>Pomacea</taxon>
    </lineage>
</organism>
<keyword evidence="5 8" id="KW-0472">Membrane</keyword>
<feature type="transmembrane region" description="Helical" evidence="8">
    <location>
        <begin position="23"/>
        <end position="47"/>
    </location>
</feature>
<dbReference type="STRING" id="400727.A0A2T7NIM7"/>
<dbReference type="Gene3D" id="1.20.1070.10">
    <property type="entry name" value="Rhodopsin 7-helix transmembrane proteins"/>
    <property type="match status" value="2"/>
</dbReference>
<dbReference type="PANTHER" id="PTHR24241:SF180">
    <property type="entry name" value="G-PROTEIN COUPLED RECEPTORS FAMILY 1 PROFILE DOMAIN-CONTAINING PROTEIN"/>
    <property type="match status" value="1"/>
</dbReference>
<feature type="transmembrane region" description="Helical" evidence="8">
    <location>
        <begin position="140"/>
        <end position="159"/>
    </location>
</feature>
<keyword evidence="11" id="KW-1185">Reference proteome</keyword>
<dbReference type="PROSITE" id="PS50262">
    <property type="entry name" value="G_PROTEIN_RECEP_F1_2"/>
    <property type="match status" value="1"/>
</dbReference>
<name>A0A2T7NIM7_POMCA</name>
<evidence type="ECO:0000256" key="3">
    <source>
        <dbReference type="ARBA" id="ARBA00022692"/>
    </source>
</evidence>
<evidence type="ECO:0000256" key="5">
    <source>
        <dbReference type="ARBA" id="ARBA00023136"/>
    </source>
</evidence>
<dbReference type="GO" id="GO:0004930">
    <property type="term" value="F:G protein-coupled receptor activity"/>
    <property type="evidence" value="ECO:0007669"/>
    <property type="project" value="InterPro"/>
</dbReference>
<feature type="region of interest" description="Disordered" evidence="7">
    <location>
        <begin position="215"/>
        <end position="265"/>
    </location>
</feature>
<evidence type="ECO:0000256" key="4">
    <source>
        <dbReference type="ARBA" id="ARBA00022989"/>
    </source>
</evidence>
<dbReference type="OrthoDB" id="6092455at2759"/>
<dbReference type="Proteomes" id="UP000245119">
    <property type="component" value="Linkage Group LG12"/>
</dbReference>
<proteinExistence type="predicted"/>
<feature type="transmembrane region" description="Helical" evidence="8">
    <location>
        <begin position="551"/>
        <end position="574"/>
    </location>
</feature>
<dbReference type="GO" id="GO:0032870">
    <property type="term" value="P:cellular response to hormone stimulus"/>
    <property type="evidence" value="ECO:0007669"/>
    <property type="project" value="TreeGrafter"/>
</dbReference>
<dbReference type="PRINTS" id="PR00237">
    <property type="entry name" value="GPCRRHODOPSN"/>
</dbReference>
<comment type="caution">
    <text evidence="10">The sequence shown here is derived from an EMBL/GenBank/DDBJ whole genome shotgun (WGS) entry which is preliminary data.</text>
</comment>
<feature type="compositionally biased region" description="Polar residues" evidence="7">
    <location>
        <begin position="242"/>
        <end position="264"/>
    </location>
</feature>
<keyword evidence="2" id="KW-1003">Cell membrane</keyword>
<keyword evidence="6" id="KW-0675">Receptor</keyword>
<dbReference type="GO" id="GO:0042277">
    <property type="term" value="F:peptide binding"/>
    <property type="evidence" value="ECO:0007669"/>
    <property type="project" value="TreeGrafter"/>
</dbReference>
<dbReference type="PANTHER" id="PTHR24241">
    <property type="entry name" value="NEUROPEPTIDE RECEPTOR-RELATED G-PROTEIN COUPLED RECEPTOR"/>
    <property type="match status" value="1"/>
</dbReference>
<feature type="compositionally biased region" description="Polar residues" evidence="7">
    <location>
        <begin position="464"/>
        <end position="481"/>
    </location>
</feature>
<evidence type="ECO:0000313" key="11">
    <source>
        <dbReference type="Proteomes" id="UP000245119"/>
    </source>
</evidence>
<feature type="transmembrane region" description="Helical" evidence="8">
    <location>
        <begin position="59"/>
        <end position="80"/>
    </location>
</feature>
<gene>
    <name evidence="10" type="ORF">C0Q70_19196</name>
</gene>
<keyword evidence="4 8" id="KW-1133">Transmembrane helix</keyword>
<evidence type="ECO:0000256" key="6">
    <source>
        <dbReference type="ARBA" id="ARBA00023170"/>
    </source>
</evidence>
<dbReference type="InterPro" id="IPR017452">
    <property type="entry name" value="GPCR_Rhodpsn_7TM"/>
</dbReference>
<dbReference type="EMBL" id="PZQS01000012">
    <property type="protein sequence ID" value="PVD21030.1"/>
    <property type="molecule type" value="Genomic_DNA"/>
</dbReference>
<comment type="subcellular location">
    <subcellularLocation>
        <location evidence="1">Cell membrane</location>
        <topology evidence="1">Multi-pass membrane protein</topology>
    </subcellularLocation>
</comment>
<evidence type="ECO:0000313" key="10">
    <source>
        <dbReference type="EMBL" id="PVD21030.1"/>
    </source>
</evidence>
<sequence>MTTLIASGDLLLLLNDEQRKRNLVVVAALAVVAVVGVVGNGLVLVVYNPRWSGARLSPATIFILVMAGLDLGSCLLSVPYEMADLLQPYDYDNIPLCRAHRSVTTLMSEARGMLLLCVACDRYLRFCSPLVSYTSTQAKVVVAIVIALSMVLAWPQAVLNGHITIATHKDGVLGTDCGILPTVPAKYSLFYHTVISFIFAVYIRRGSQTCYGGCREDPVSSTPDPDNQNQKSKEMMDLASPTHRNSGSTSEKLTSNSGDNSDTLNPRLLAVVPQKDVSYDSATSEELPLNPDQDAEPSYAMHQRCFRGLAVGDDSRENCEALVREHVTSEQGSRQEVESRSSFGLRINSMHFARCDVVNDQGREETAYNLADSQRDCQTCGSARGEKSCVDTNKPSRGLHHQSEILELEQNSSLWSARAEVEHAPLDSELIHANILECSPFSDRARTFHRYNPMQENQRQASILNNNTSGDKSTTAQPTARNNDRPQALARDSTSGIRRHGGRRLCLSKTTLMLATVTLATVLGYVPYLTVVILRTAGIRFVRDTSSTGDVVYMFCIRSYFLSNFVNPIVYYFVNSKFKMKLHAVLRRVCCCCCSSSPSKENQQPDVAASKLNIFAVIPKIPGSPGSLNGEAVALDDVDGKLT</sequence>
<evidence type="ECO:0000256" key="8">
    <source>
        <dbReference type="SAM" id="Phobius"/>
    </source>
</evidence>
<feature type="domain" description="G-protein coupled receptors family 1 profile" evidence="9">
    <location>
        <begin position="39"/>
        <end position="211"/>
    </location>
</feature>
<evidence type="ECO:0000259" key="9">
    <source>
        <dbReference type="PROSITE" id="PS50262"/>
    </source>
</evidence>
<feature type="transmembrane region" description="Helical" evidence="8">
    <location>
        <begin position="512"/>
        <end position="531"/>
    </location>
</feature>
<dbReference type="InterPro" id="IPR000276">
    <property type="entry name" value="GPCR_Rhodpsn"/>
</dbReference>
<protein>
    <recommendedName>
        <fullName evidence="9">G-protein coupled receptors family 1 profile domain-containing protein</fullName>
    </recommendedName>
</protein>
<dbReference type="GO" id="GO:0005886">
    <property type="term" value="C:plasma membrane"/>
    <property type="evidence" value="ECO:0007669"/>
    <property type="project" value="UniProtKB-SubCell"/>
</dbReference>
<evidence type="ECO:0000256" key="1">
    <source>
        <dbReference type="ARBA" id="ARBA00004651"/>
    </source>
</evidence>
<reference evidence="10 11" key="1">
    <citation type="submission" date="2018-04" db="EMBL/GenBank/DDBJ databases">
        <title>The genome of golden apple snail Pomacea canaliculata provides insight into stress tolerance and invasive adaptation.</title>
        <authorList>
            <person name="Liu C."/>
            <person name="Liu B."/>
            <person name="Ren Y."/>
            <person name="Zhang Y."/>
            <person name="Wang H."/>
            <person name="Li S."/>
            <person name="Jiang F."/>
            <person name="Yin L."/>
            <person name="Zhang G."/>
            <person name="Qian W."/>
            <person name="Fan W."/>
        </authorList>
    </citation>
    <scope>NUCLEOTIDE SEQUENCE [LARGE SCALE GENOMIC DNA]</scope>
    <source>
        <strain evidence="10">SZHN2017</strain>
        <tissue evidence="10">Muscle</tissue>
    </source>
</reference>
<dbReference type="SUPFAM" id="SSF81321">
    <property type="entry name" value="Family A G protein-coupled receptor-like"/>
    <property type="match status" value="1"/>
</dbReference>
<feature type="compositionally biased region" description="Polar residues" evidence="7">
    <location>
        <begin position="219"/>
        <end position="230"/>
    </location>
</feature>
<accession>A0A2T7NIM7</accession>